<organism evidence="3 4">
    <name type="scientific">Prolixibacter bellariivorans</name>
    <dbReference type="NCBI Taxonomy" id="314319"/>
    <lineage>
        <taxon>Bacteria</taxon>
        <taxon>Pseudomonadati</taxon>
        <taxon>Bacteroidota</taxon>
        <taxon>Bacteroidia</taxon>
        <taxon>Marinilabiliales</taxon>
        <taxon>Prolixibacteraceae</taxon>
        <taxon>Prolixibacter</taxon>
    </lineage>
</organism>
<keyword evidence="2" id="KW-1133">Transmembrane helix</keyword>
<keyword evidence="2" id="KW-0812">Transmembrane</keyword>
<dbReference type="NCBIfam" id="TIGR02532">
    <property type="entry name" value="IV_pilin_GFxxxE"/>
    <property type="match status" value="1"/>
</dbReference>
<evidence type="ECO:0000313" key="4">
    <source>
        <dbReference type="Proteomes" id="UP000391834"/>
    </source>
</evidence>
<dbReference type="InterPro" id="IPR012902">
    <property type="entry name" value="N_methyl_site"/>
</dbReference>
<feature type="region of interest" description="Disordered" evidence="1">
    <location>
        <begin position="1"/>
        <end position="41"/>
    </location>
</feature>
<dbReference type="Proteomes" id="UP000391834">
    <property type="component" value="Unassembled WGS sequence"/>
</dbReference>
<name>A0A5M4B2R1_9BACT</name>
<evidence type="ECO:0008006" key="5">
    <source>
        <dbReference type="Google" id="ProtNLM"/>
    </source>
</evidence>
<evidence type="ECO:0000256" key="2">
    <source>
        <dbReference type="SAM" id="Phobius"/>
    </source>
</evidence>
<dbReference type="RefSeq" id="WP_025866175.1">
    <property type="nucleotide sequence ID" value="NZ_BLAX01000001.1"/>
</dbReference>
<comment type="caution">
    <text evidence="3">The sequence shown here is derived from an EMBL/GenBank/DDBJ whole genome shotgun (WGS) entry which is preliminary data.</text>
</comment>
<sequence>MKGIKMVKIHPENKTDSPHRPYFGRSPLSTRREGPGESSTNFKNGDSVVQEYIHKKLKGFTLMEQLIAIALTSLLLLIGFTAVMNFNRLFRQIRLNAGEDRSVLLLETQLANDWQACNEARWDEQLTLKKAFSTITYQFEPEYIVRSYDMQSDTFRLSSRELNINEVSGTKGLVRTLSFQVPTTNEQYTIQLTKEYPQFKQWEARGYGD</sequence>
<keyword evidence="4" id="KW-1185">Reference proteome</keyword>
<protein>
    <recommendedName>
        <fullName evidence="5">Prepilin-type N-terminal cleavage/methylation domain-containing protein</fullName>
    </recommendedName>
</protein>
<evidence type="ECO:0000256" key="1">
    <source>
        <dbReference type="SAM" id="MobiDB-lite"/>
    </source>
</evidence>
<proteinExistence type="predicted"/>
<gene>
    <name evidence="3" type="ORF">PbJCM13498_30940</name>
</gene>
<dbReference type="AlphaFoldDB" id="A0A5M4B2R1"/>
<feature type="compositionally biased region" description="Basic and acidic residues" evidence="1">
    <location>
        <begin position="9"/>
        <end position="19"/>
    </location>
</feature>
<evidence type="ECO:0000313" key="3">
    <source>
        <dbReference type="EMBL" id="GET34231.1"/>
    </source>
</evidence>
<accession>A0A5M4B2R1</accession>
<dbReference type="EMBL" id="BLAX01000001">
    <property type="protein sequence ID" value="GET34231.1"/>
    <property type="molecule type" value="Genomic_DNA"/>
</dbReference>
<feature type="transmembrane region" description="Helical" evidence="2">
    <location>
        <begin position="66"/>
        <end position="86"/>
    </location>
</feature>
<keyword evidence="2" id="KW-0472">Membrane</keyword>
<reference evidence="3 4" key="1">
    <citation type="submission" date="2019-10" db="EMBL/GenBank/DDBJ databases">
        <title>Prolixibacter strains distinguished by the presence of nitrate reductase genes were adept at nitrate-dependent anaerobic corrosion of metallic iron and carbon steel.</title>
        <authorList>
            <person name="Iino T."/>
            <person name="Shono N."/>
            <person name="Ito K."/>
            <person name="Nakamura R."/>
            <person name="Sueoka K."/>
            <person name="Harayama S."/>
            <person name="Ohkuma M."/>
        </authorList>
    </citation>
    <scope>NUCLEOTIDE SEQUENCE [LARGE SCALE GENOMIC DNA]</scope>
    <source>
        <strain evidence="3 4">JCM 13498</strain>
    </source>
</reference>
<dbReference type="OrthoDB" id="9890838at2"/>